<dbReference type="EMBL" id="QJJV01000012">
    <property type="protein sequence ID" value="PXX14586.1"/>
    <property type="molecule type" value="Genomic_DNA"/>
</dbReference>
<evidence type="ECO:0000313" key="2">
    <source>
        <dbReference type="EMBL" id="PXX14586.1"/>
    </source>
</evidence>
<keyword evidence="5" id="KW-1185">Reference proteome</keyword>
<organism evidence="3 4">
    <name type="scientific">Paraburkholderia tropica</name>
    <dbReference type="NCBI Taxonomy" id="92647"/>
    <lineage>
        <taxon>Bacteria</taxon>
        <taxon>Pseudomonadati</taxon>
        <taxon>Pseudomonadota</taxon>
        <taxon>Betaproteobacteria</taxon>
        <taxon>Burkholderiales</taxon>
        <taxon>Burkholderiaceae</taxon>
        <taxon>Paraburkholderia</taxon>
    </lineage>
</organism>
<comment type="caution">
    <text evidence="3">The sequence shown here is derived from an EMBL/GenBank/DDBJ whole genome shotgun (WGS) entry which is preliminary data.</text>
</comment>
<accession>A0AAQ1JUZ4</accession>
<proteinExistence type="predicted"/>
<evidence type="ECO:0000313" key="3">
    <source>
        <dbReference type="EMBL" id="SEJ85238.1"/>
    </source>
</evidence>
<dbReference type="Proteomes" id="UP000183529">
    <property type="component" value="Unassembled WGS sequence"/>
</dbReference>
<dbReference type="Proteomes" id="UP000247515">
    <property type="component" value="Unassembled WGS sequence"/>
</dbReference>
<evidence type="ECO:0000313" key="5">
    <source>
        <dbReference type="Proteomes" id="UP000247515"/>
    </source>
</evidence>
<gene>
    <name evidence="2" type="ORF">C7400_112199</name>
    <name evidence="3" type="ORF">SAMN05216550_109215</name>
</gene>
<evidence type="ECO:0000256" key="1">
    <source>
        <dbReference type="SAM" id="MobiDB-lite"/>
    </source>
</evidence>
<evidence type="ECO:0000313" key="4">
    <source>
        <dbReference type="Proteomes" id="UP000183529"/>
    </source>
</evidence>
<sequence>MHETAERPRWPSGQGESGWMPRQPAACARVRGGGVVQYEPFAKRAIGSSLDCVGAGDAAPAVEARMIWTGA</sequence>
<reference evidence="2 5" key="2">
    <citation type="submission" date="2018-05" db="EMBL/GenBank/DDBJ databases">
        <title>Genomic Encyclopedia of Type Strains, Phase IV (KMG-V): Genome sequencing to study the core and pangenomes of soil and plant-associated prokaryotes.</title>
        <authorList>
            <person name="Whitman W."/>
        </authorList>
    </citation>
    <scope>NUCLEOTIDE SEQUENCE [LARGE SCALE GENOMIC DNA]</scope>
    <source>
        <strain evidence="2 5">SIr-6563</strain>
    </source>
</reference>
<dbReference type="AlphaFoldDB" id="A0AAQ1JUZ4"/>
<feature type="region of interest" description="Disordered" evidence="1">
    <location>
        <begin position="1"/>
        <end position="23"/>
    </location>
</feature>
<protein>
    <submittedName>
        <fullName evidence="3">Uncharacterized protein</fullName>
    </submittedName>
</protein>
<dbReference type="EMBL" id="FNZM01000009">
    <property type="protein sequence ID" value="SEJ85238.1"/>
    <property type="molecule type" value="Genomic_DNA"/>
</dbReference>
<reference evidence="3 4" key="1">
    <citation type="submission" date="2016-10" db="EMBL/GenBank/DDBJ databases">
        <authorList>
            <person name="Varghese N."/>
            <person name="Submissions S."/>
        </authorList>
    </citation>
    <scope>NUCLEOTIDE SEQUENCE [LARGE SCALE GENOMIC DNA]</scope>
    <source>
        <strain evidence="3 4">LMG 22274</strain>
    </source>
</reference>
<name>A0AAQ1JUZ4_9BURK</name>